<evidence type="ECO:0000259" key="9">
    <source>
        <dbReference type="PROSITE" id="PS52004"/>
    </source>
</evidence>
<keyword evidence="3" id="KW-0276">Fatty acid metabolism</keyword>
<dbReference type="AlphaFoldDB" id="A0A1Y3BK45"/>
<dbReference type="InterPro" id="IPR032821">
    <property type="entry name" value="PKS_assoc"/>
</dbReference>
<keyword evidence="1" id="KW-0596">Phosphopantetheine</keyword>
<dbReference type="PROSITE" id="PS52004">
    <property type="entry name" value="KS3_2"/>
    <property type="match status" value="1"/>
</dbReference>
<dbReference type="Pfam" id="PF02801">
    <property type="entry name" value="Ketoacyl-synt_C"/>
    <property type="match status" value="1"/>
</dbReference>
<evidence type="ECO:0000256" key="7">
    <source>
        <dbReference type="ARBA" id="ARBA00023160"/>
    </source>
</evidence>
<dbReference type="InterPro" id="IPR020841">
    <property type="entry name" value="PKS_Beta-ketoAc_synthase_dom"/>
</dbReference>
<sequence>MGAVKSNMGHTEGASGLCSVAKAIIIFEHKMIPANLHYNEPRPEIESLHKTIEPVVENQLFNGRIIGVNSFGVGGVNAHALLKINEKELNDDQYDIIDVIPRLVNVCGRTEEA</sequence>
<evidence type="ECO:0000256" key="3">
    <source>
        <dbReference type="ARBA" id="ARBA00022832"/>
    </source>
</evidence>
<keyword evidence="8" id="KW-0511">Multifunctional enzyme</keyword>
<evidence type="ECO:0000313" key="10">
    <source>
        <dbReference type="EMBL" id="OTF81320.1"/>
    </source>
</evidence>
<dbReference type="Gene3D" id="3.30.70.3290">
    <property type="match status" value="1"/>
</dbReference>
<feature type="domain" description="Ketosynthase family 3 (KS3)" evidence="9">
    <location>
        <begin position="1"/>
        <end position="84"/>
    </location>
</feature>
<dbReference type="EMBL" id="MUJZ01014242">
    <property type="protein sequence ID" value="OTF81320.1"/>
    <property type="molecule type" value="Genomic_DNA"/>
</dbReference>
<organism evidence="10 11">
    <name type="scientific">Euroglyphus maynei</name>
    <name type="common">Mayne's house dust mite</name>
    <dbReference type="NCBI Taxonomy" id="6958"/>
    <lineage>
        <taxon>Eukaryota</taxon>
        <taxon>Metazoa</taxon>
        <taxon>Ecdysozoa</taxon>
        <taxon>Arthropoda</taxon>
        <taxon>Chelicerata</taxon>
        <taxon>Arachnida</taxon>
        <taxon>Acari</taxon>
        <taxon>Acariformes</taxon>
        <taxon>Sarcoptiformes</taxon>
        <taxon>Astigmata</taxon>
        <taxon>Psoroptidia</taxon>
        <taxon>Analgoidea</taxon>
        <taxon>Pyroglyphidae</taxon>
        <taxon>Pyroglyphinae</taxon>
        <taxon>Euroglyphus</taxon>
    </lineage>
</organism>
<evidence type="ECO:0000256" key="2">
    <source>
        <dbReference type="ARBA" id="ARBA00022516"/>
    </source>
</evidence>
<keyword evidence="6" id="KW-0443">Lipid metabolism</keyword>
<comment type="caution">
    <text evidence="10">The sequence shown here is derived from an EMBL/GenBank/DDBJ whole genome shotgun (WGS) entry which is preliminary data.</text>
</comment>
<keyword evidence="11" id="KW-1185">Reference proteome</keyword>
<dbReference type="Pfam" id="PF16197">
    <property type="entry name" value="KAsynt_C_assoc"/>
    <property type="match status" value="1"/>
</dbReference>
<accession>A0A1Y3BK45</accession>
<keyword evidence="7" id="KW-0275">Fatty acid biosynthesis</keyword>
<evidence type="ECO:0000256" key="5">
    <source>
        <dbReference type="ARBA" id="ARBA00023002"/>
    </source>
</evidence>
<evidence type="ECO:0000313" key="11">
    <source>
        <dbReference type="Proteomes" id="UP000194236"/>
    </source>
</evidence>
<name>A0A1Y3BK45_EURMA</name>
<reference evidence="10 11" key="1">
    <citation type="submission" date="2017-03" db="EMBL/GenBank/DDBJ databases">
        <title>Genome Survey of Euroglyphus maynei.</title>
        <authorList>
            <person name="Arlian L.G."/>
            <person name="Morgan M.S."/>
            <person name="Rider S.D."/>
        </authorList>
    </citation>
    <scope>NUCLEOTIDE SEQUENCE [LARGE SCALE GENOMIC DNA]</scope>
    <source>
        <strain evidence="10">Arlian Lab</strain>
        <tissue evidence="10">Whole body</tissue>
    </source>
</reference>
<dbReference type="GO" id="GO:0004312">
    <property type="term" value="F:fatty acid synthase activity"/>
    <property type="evidence" value="ECO:0007669"/>
    <property type="project" value="TreeGrafter"/>
</dbReference>
<protein>
    <recommendedName>
        <fullName evidence="9">Ketosynthase family 3 (KS3) domain-containing protein</fullName>
    </recommendedName>
</protein>
<dbReference type="PANTHER" id="PTHR43775:SF7">
    <property type="entry name" value="FATTY ACID SYNTHASE"/>
    <property type="match status" value="1"/>
</dbReference>
<evidence type="ECO:0000256" key="8">
    <source>
        <dbReference type="ARBA" id="ARBA00023268"/>
    </source>
</evidence>
<dbReference type="InterPro" id="IPR050091">
    <property type="entry name" value="PKS_NRPS_Biosynth_Enz"/>
</dbReference>
<dbReference type="GO" id="GO:0006633">
    <property type="term" value="P:fatty acid biosynthetic process"/>
    <property type="evidence" value="ECO:0007669"/>
    <property type="project" value="UniProtKB-KW"/>
</dbReference>
<dbReference type="InterPro" id="IPR014031">
    <property type="entry name" value="Ketoacyl_synth_C"/>
</dbReference>
<dbReference type="SUPFAM" id="SSF53901">
    <property type="entry name" value="Thiolase-like"/>
    <property type="match status" value="1"/>
</dbReference>
<evidence type="ECO:0000256" key="4">
    <source>
        <dbReference type="ARBA" id="ARBA00022857"/>
    </source>
</evidence>
<evidence type="ECO:0000256" key="6">
    <source>
        <dbReference type="ARBA" id="ARBA00023098"/>
    </source>
</evidence>
<dbReference type="GO" id="GO:0016491">
    <property type="term" value="F:oxidoreductase activity"/>
    <property type="evidence" value="ECO:0007669"/>
    <property type="project" value="UniProtKB-KW"/>
</dbReference>
<dbReference type="PANTHER" id="PTHR43775">
    <property type="entry name" value="FATTY ACID SYNTHASE"/>
    <property type="match status" value="1"/>
</dbReference>
<dbReference type="Gene3D" id="3.40.47.10">
    <property type="match status" value="1"/>
</dbReference>
<proteinExistence type="predicted"/>
<keyword evidence="4" id="KW-0521">NADP</keyword>
<keyword evidence="5" id="KW-0560">Oxidoreductase</keyword>
<dbReference type="OrthoDB" id="329835at2759"/>
<dbReference type="Proteomes" id="UP000194236">
    <property type="component" value="Unassembled WGS sequence"/>
</dbReference>
<dbReference type="InterPro" id="IPR016039">
    <property type="entry name" value="Thiolase-like"/>
</dbReference>
<feature type="non-terminal residue" evidence="10">
    <location>
        <position position="113"/>
    </location>
</feature>
<keyword evidence="2" id="KW-0444">Lipid biosynthesis</keyword>
<gene>
    <name evidence="10" type="ORF">BLA29_012919</name>
</gene>
<evidence type="ECO:0000256" key="1">
    <source>
        <dbReference type="ARBA" id="ARBA00022450"/>
    </source>
</evidence>